<evidence type="ECO:0000313" key="2">
    <source>
        <dbReference type="Proteomes" id="UP000651475"/>
    </source>
</evidence>
<comment type="caution">
    <text evidence="1">The sequence shown here is derived from an EMBL/GenBank/DDBJ whole genome shotgun (WGS) entry which is preliminary data.</text>
</comment>
<name>A0ABR7DMH3_9BACT</name>
<keyword evidence="2" id="KW-1185">Reference proteome</keyword>
<protein>
    <submittedName>
        <fullName evidence="1">Uncharacterized protein</fullName>
    </submittedName>
</protein>
<dbReference type="Proteomes" id="UP000651475">
    <property type="component" value="Unassembled WGS sequence"/>
</dbReference>
<accession>A0ABR7DMH3</accession>
<gene>
    <name evidence="1" type="ORF">H8S65_07635</name>
</gene>
<evidence type="ECO:0000313" key="1">
    <source>
        <dbReference type="EMBL" id="MBC5632638.1"/>
    </source>
</evidence>
<dbReference type="EMBL" id="JACOOJ010000009">
    <property type="protein sequence ID" value="MBC5632638.1"/>
    <property type="molecule type" value="Genomic_DNA"/>
</dbReference>
<organism evidence="1 2">
    <name type="scientific">Parabacteroides hominis</name>
    <dbReference type="NCBI Taxonomy" id="2763057"/>
    <lineage>
        <taxon>Bacteria</taxon>
        <taxon>Pseudomonadati</taxon>
        <taxon>Bacteroidota</taxon>
        <taxon>Bacteroidia</taxon>
        <taxon>Bacteroidales</taxon>
        <taxon>Tannerellaceae</taxon>
        <taxon>Parabacteroides</taxon>
    </lineage>
</organism>
<reference evidence="1 2" key="1">
    <citation type="submission" date="2020-08" db="EMBL/GenBank/DDBJ databases">
        <title>Genome public.</title>
        <authorList>
            <person name="Liu C."/>
            <person name="Sun Q."/>
        </authorList>
    </citation>
    <scope>NUCLEOTIDE SEQUENCE [LARGE SCALE GENOMIC DNA]</scope>
    <source>
        <strain evidence="1 2">NSJ-79</strain>
    </source>
</reference>
<dbReference type="RefSeq" id="WP_186929393.1">
    <property type="nucleotide sequence ID" value="NZ_JACOOJ010000009.1"/>
</dbReference>
<proteinExistence type="predicted"/>
<sequence>MKKYRDCGSETFNTGSSKCPFVPDYVKVIVLTPEDMVINDDEFETRIEEMIHADRPGRIYPIGQVAEYAPSGGEAQTSQQGYGPSQITSYSELIEVWTMENFDEGLLANLMKLKNQRMRALFIDKNNVVYGQSDTDATIKGYLISSIYPSSVQRYKTSGDNASMAVSLVYDDVEKAWLETKSLQADVDLVEKAKGLVWVDVEKTESSGTSYRVVEHYGKYNLTTVYGSLLAKSDVWNNASAVEYVNGVLNITSTGTPSLKSPSALFEAGVKGIEQWT</sequence>